<name>A0A0S2FD68_LYSAN</name>
<evidence type="ECO:0000313" key="1">
    <source>
        <dbReference type="EMBL" id="ALN81487.1"/>
    </source>
</evidence>
<dbReference type="KEGG" id="lab:LA76x_3360"/>
<evidence type="ECO:0000313" key="2">
    <source>
        <dbReference type="Proteomes" id="UP000060787"/>
    </source>
</evidence>
<sequence length="42" mass="4246">MIDFGERHSLEAASATTTATTVAVGAGDRRIADAGAGLPCKR</sequence>
<dbReference type="AlphaFoldDB" id="A0A0S2FD68"/>
<accession>A0A0S2FD68</accession>
<gene>
    <name evidence="1" type="ORF">LA76x_3360</name>
</gene>
<proteinExistence type="predicted"/>
<protein>
    <submittedName>
        <fullName evidence="1">Uncharacterized protein</fullName>
    </submittedName>
</protein>
<reference evidence="1 2" key="1">
    <citation type="journal article" date="2015" name="BMC Genomics">
        <title>Comparative genomics and metabolic profiling of the genus Lysobacter.</title>
        <authorList>
            <person name="de Bruijn I."/>
            <person name="Cheng X."/>
            <person name="de Jager V."/>
            <person name="Exposito R.G."/>
            <person name="Watrous J."/>
            <person name="Patel N."/>
            <person name="Postma J."/>
            <person name="Dorrestein P.C."/>
            <person name="Kobayashi D."/>
            <person name="Raaijmakers J.M."/>
        </authorList>
    </citation>
    <scope>NUCLEOTIDE SEQUENCE [LARGE SCALE GENOMIC DNA]</scope>
    <source>
        <strain evidence="1 2">76</strain>
    </source>
</reference>
<dbReference type="Proteomes" id="UP000060787">
    <property type="component" value="Chromosome"/>
</dbReference>
<dbReference type="EMBL" id="CP011129">
    <property type="protein sequence ID" value="ALN81487.1"/>
    <property type="molecule type" value="Genomic_DNA"/>
</dbReference>
<dbReference type="STRING" id="84531.LA76x_3360"/>
<keyword evidence="2" id="KW-1185">Reference proteome</keyword>
<dbReference type="KEGG" id="laq:GLA29479_2391"/>
<organism evidence="1 2">
    <name type="scientific">Lysobacter antibioticus</name>
    <dbReference type="NCBI Taxonomy" id="84531"/>
    <lineage>
        <taxon>Bacteria</taxon>
        <taxon>Pseudomonadati</taxon>
        <taxon>Pseudomonadota</taxon>
        <taxon>Gammaproteobacteria</taxon>
        <taxon>Lysobacterales</taxon>
        <taxon>Lysobacteraceae</taxon>
        <taxon>Lysobacter</taxon>
    </lineage>
</organism>